<dbReference type="SUPFAM" id="SSF55486">
    <property type="entry name" value="Metalloproteases ('zincins'), catalytic domain"/>
    <property type="match status" value="1"/>
</dbReference>
<dbReference type="GO" id="GO:0004222">
    <property type="term" value="F:metalloendopeptidase activity"/>
    <property type="evidence" value="ECO:0007669"/>
    <property type="project" value="InterPro"/>
</dbReference>
<accession>A0A2A4JPR5</accession>
<proteinExistence type="predicted"/>
<reference evidence="4" key="1">
    <citation type="submission" date="2017-09" db="EMBL/GenBank/DDBJ databases">
        <title>Contemporary evolution of a Lepidopteran species, Heliothis virescens, in response to modern agricultural practices.</title>
        <authorList>
            <person name="Fritz M.L."/>
            <person name="Deyonke A.M."/>
            <person name="Papanicolaou A."/>
            <person name="Micinski S."/>
            <person name="Westbrook J."/>
            <person name="Gould F."/>
        </authorList>
    </citation>
    <scope>NUCLEOTIDE SEQUENCE [LARGE SCALE GENOMIC DNA]</scope>
    <source>
        <strain evidence="4">HvINT-</strain>
        <tissue evidence="4">Whole body</tissue>
    </source>
</reference>
<protein>
    <recommendedName>
        <fullName evidence="3">Peptidase M12A domain-containing protein</fullName>
    </recommendedName>
</protein>
<dbReference type="GO" id="GO:0006508">
    <property type="term" value="P:proteolysis"/>
    <property type="evidence" value="ECO:0007669"/>
    <property type="project" value="InterPro"/>
</dbReference>
<evidence type="ECO:0000313" key="4">
    <source>
        <dbReference type="EMBL" id="PCG73574.1"/>
    </source>
</evidence>
<dbReference type="PANTHER" id="PTHR10127:SF850">
    <property type="entry name" value="METALLOENDOPEPTIDASE"/>
    <property type="match status" value="1"/>
</dbReference>
<evidence type="ECO:0000256" key="1">
    <source>
        <dbReference type="ARBA" id="ARBA00001947"/>
    </source>
</evidence>
<dbReference type="Gene3D" id="3.40.390.10">
    <property type="entry name" value="Collagenase (Catalytic Domain)"/>
    <property type="match status" value="1"/>
</dbReference>
<dbReference type="EMBL" id="NWSH01000911">
    <property type="protein sequence ID" value="PCG73574.1"/>
    <property type="molecule type" value="Genomic_DNA"/>
</dbReference>
<dbReference type="PANTHER" id="PTHR10127">
    <property type="entry name" value="DISCOIDIN, CUB, EGF, LAMININ , AND ZINC METALLOPROTEASE DOMAIN CONTAINING"/>
    <property type="match status" value="1"/>
</dbReference>
<dbReference type="InterPro" id="IPR024079">
    <property type="entry name" value="MetalloPept_cat_dom_sf"/>
</dbReference>
<evidence type="ECO:0000259" key="3">
    <source>
        <dbReference type="PROSITE" id="PS51864"/>
    </source>
</evidence>
<dbReference type="AlphaFoldDB" id="A0A2A4JPR5"/>
<evidence type="ECO:0000256" key="2">
    <source>
        <dbReference type="PROSITE-ProRule" id="PRU01211"/>
    </source>
</evidence>
<dbReference type="Pfam" id="PF01400">
    <property type="entry name" value="Astacin"/>
    <property type="match status" value="1"/>
</dbReference>
<sequence>MPIGYKCLQNRDIARIIVDMLRASIEKSIQPNSNDLLRKFQEKSGDSSTSLLAASDRNFINAHYHEECGDLVQKPVETRRSAAGTMQLSADNEGFYKDRVWPLGIVMYGFDERASDIETVVLQRAMTVVELCSCIAFLIVPRNSPLEPKNLLWFAAEEGEEVPHLGFREGNQTLSLRSMIYGAPGHDGHTLNMLMRILGVPMMSNRYDRDNYVTINWKHVEKTKEHFLERAPPAAWLRNSEDEGAPYDFDSVTHAPANFMCADCSLGQQTVQPLQDHLWQKTLSMGHRSDLSASDAELLSLLYSKQCRARLAGGDT</sequence>
<name>A0A2A4JPR5_HELVI</name>
<feature type="domain" description="Peptidase M12A" evidence="3">
    <location>
        <begin position="89"/>
        <end position="308"/>
    </location>
</feature>
<comment type="caution">
    <text evidence="2">Lacks conserved residue(s) required for the propagation of feature annotation.</text>
</comment>
<dbReference type="InterPro" id="IPR001506">
    <property type="entry name" value="Peptidase_M12A"/>
</dbReference>
<organism evidence="4">
    <name type="scientific">Heliothis virescens</name>
    <name type="common">Tobacco budworm moth</name>
    <dbReference type="NCBI Taxonomy" id="7102"/>
    <lineage>
        <taxon>Eukaryota</taxon>
        <taxon>Metazoa</taxon>
        <taxon>Ecdysozoa</taxon>
        <taxon>Arthropoda</taxon>
        <taxon>Hexapoda</taxon>
        <taxon>Insecta</taxon>
        <taxon>Pterygota</taxon>
        <taxon>Neoptera</taxon>
        <taxon>Endopterygota</taxon>
        <taxon>Lepidoptera</taxon>
        <taxon>Glossata</taxon>
        <taxon>Ditrysia</taxon>
        <taxon>Noctuoidea</taxon>
        <taxon>Noctuidae</taxon>
        <taxon>Heliothinae</taxon>
        <taxon>Heliothis</taxon>
    </lineage>
</organism>
<dbReference type="STRING" id="7102.A0A2A4JPR5"/>
<dbReference type="PROSITE" id="PS51864">
    <property type="entry name" value="ASTACIN"/>
    <property type="match status" value="1"/>
</dbReference>
<comment type="cofactor">
    <cofactor evidence="1">
        <name>Zn(2+)</name>
        <dbReference type="ChEBI" id="CHEBI:29105"/>
    </cofactor>
</comment>
<gene>
    <name evidence="4" type="ORF">B5V51_14692</name>
</gene>
<comment type="caution">
    <text evidence="4">The sequence shown here is derived from an EMBL/GenBank/DDBJ whole genome shotgun (WGS) entry which is preliminary data.</text>
</comment>